<feature type="compositionally biased region" description="Polar residues" evidence="1">
    <location>
        <begin position="29"/>
        <end position="42"/>
    </location>
</feature>
<dbReference type="AlphaFoldDB" id="A0A8S2G2Z6"/>
<gene>
    <name evidence="2" type="ORF">OVA965_LOCUS42195</name>
    <name evidence="3" type="ORF">TMI583_LOCUS44023</name>
</gene>
<protein>
    <submittedName>
        <fullName evidence="2">Uncharacterized protein</fullName>
    </submittedName>
</protein>
<accession>A0A8S2G2Z6</accession>
<evidence type="ECO:0000313" key="4">
    <source>
        <dbReference type="Proteomes" id="UP000677228"/>
    </source>
</evidence>
<feature type="region of interest" description="Disordered" evidence="1">
    <location>
        <begin position="29"/>
        <end position="91"/>
    </location>
</feature>
<evidence type="ECO:0000313" key="2">
    <source>
        <dbReference type="EMBL" id="CAF1602609.1"/>
    </source>
</evidence>
<dbReference type="Proteomes" id="UP000677228">
    <property type="component" value="Unassembled WGS sequence"/>
</dbReference>
<evidence type="ECO:0000313" key="3">
    <source>
        <dbReference type="EMBL" id="CAF4411828.1"/>
    </source>
</evidence>
<evidence type="ECO:0000256" key="1">
    <source>
        <dbReference type="SAM" id="MobiDB-lite"/>
    </source>
</evidence>
<name>A0A8S2G2Z6_9BILA</name>
<reference evidence="2" key="1">
    <citation type="submission" date="2021-02" db="EMBL/GenBank/DDBJ databases">
        <authorList>
            <person name="Nowell W R."/>
        </authorList>
    </citation>
    <scope>NUCLEOTIDE SEQUENCE</scope>
</reference>
<sequence length="251" mass="28660">MGNACTRTNTVAARPGRAVNQMVTSNSVNPYDANQINANKATQHPPWQDVRVDDYSRTSSPTSPRRQIYRSGQRSPPPTEHTGRAAKSNEPLTTVKSSFSLNRNVESYSHIWKDAQFVFKEQTDVTEKTRTIKLESNTDEKQDKKDYKVDKGNVHVESTVDSKITTLANISTKEKQTLLMTALSETQIKLDTDVKRRQEQISTETKSVVNHILNDTLTDEQRLAEYIRIKQTEYEDDYNKQIQKYSEELSA</sequence>
<dbReference type="EMBL" id="CAJOBA010074847">
    <property type="protein sequence ID" value="CAF4411828.1"/>
    <property type="molecule type" value="Genomic_DNA"/>
</dbReference>
<feature type="non-terminal residue" evidence="2">
    <location>
        <position position="1"/>
    </location>
</feature>
<feature type="compositionally biased region" description="Low complexity" evidence="1">
    <location>
        <begin position="57"/>
        <end position="66"/>
    </location>
</feature>
<dbReference type="Proteomes" id="UP000682733">
    <property type="component" value="Unassembled WGS sequence"/>
</dbReference>
<comment type="caution">
    <text evidence="2">The sequence shown here is derived from an EMBL/GenBank/DDBJ whole genome shotgun (WGS) entry which is preliminary data.</text>
</comment>
<proteinExistence type="predicted"/>
<dbReference type="EMBL" id="CAJNOK010051013">
    <property type="protein sequence ID" value="CAF1602609.1"/>
    <property type="molecule type" value="Genomic_DNA"/>
</dbReference>
<organism evidence="2 4">
    <name type="scientific">Didymodactylos carnosus</name>
    <dbReference type="NCBI Taxonomy" id="1234261"/>
    <lineage>
        <taxon>Eukaryota</taxon>
        <taxon>Metazoa</taxon>
        <taxon>Spiralia</taxon>
        <taxon>Gnathifera</taxon>
        <taxon>Rotifera</taxon>
        <taxon>Eurotatoria</taxon>
        <taxon>Bdelloidea</taxon>
        <taxon>Philodinida</taxon>
        <taxon>Philodinidae</taxon>
        <taxon>Didymodactylos</taxon>
    </lineage>
</organism>